<organism evidence="5 6">
    <name type="scientific">Candidatus Magnetoglobus multicellularis str. Araruama</name>
    <dbReference type="NCBI Taxonomy" id="890399"/>
    <lineage>
        <taxon>Bacteria</taxon>
        <taxon>Pseudomonadati</taxon>
        <taxon>Thermodesulfobacteriota</taxon>
        <taxon>Desulfobacteria</taxon>
        <taxon>Desulfobacterales</taxon>
        <taxon>Desulfobacteraceae</taxon>
        <taxon>Candidatus Magnetoglobus</taxon>
    </lineage>
</organism>
<gene>
    <name evidence="5" type="ORF">OMM_03059</name>
</gene>
<evidence type="ECO:0000313" key="6">
    <source>
        <dbReference type="Proteomes" id="UP000189670"/>
    </source>
</evidence>
<keyword evidence="3" id="KW-0732">Signal</keyword>
<dbReference type="Pfam" id="PF13407">
    <property type="entry name" value="Peripla_BP_4"/>
    <property type="match status" value="1"/>
</dbReference>
<evidence type="ECO:0000256" key="2">
    <source>
        <dbReference type="ARBA" id="ARBA00007639"/>
    </source>
</evidence>
<protein>
    <submittedName>
        <fullName evidence="5">Sugar ABC transporter periplasmic protein</fullName>
    </submittedName>
</protein>
<evidence type="ECO:0000256" key="1">
    <source>
        <dbReference type="ARBA" id="ARBA00004196"/>
    </source>
</evidence>
<evidence type="ECO:0000313" key="5">
    <source>
        <dbReference type="EMBL" id="ETR70691.1"/>
    </source>
</evidence>
<dbReference type="CDD" id="cd06324">
    <property type="entry name" value="PBP1_ABC_sugar_binding-like"/>
    <property type="match status" value="1"/>
</dbReference>
<evidence type="ECO:0000256" key="3">
    <source>
        <dbReference type="ARBA" id="ARBA00022729"/>
    </source>
</evidence>
<proteinExistence type="inferred from homology"/>
<dbReference type="InterPro" id="IPR028082">
    <property type="entry name" value="Peripla_BP_I"/>
</dbReference>
<comment type="similarity">
    <text evidence="2">Belongs to the bacterial solute-binding protein 2 family.</text>
</comment>
<comment type="subcellular location">
    <subcellularLocation>
        <location evidence="1">Cell envelope</location>
    </subcellularLocation>
</comment>
<dbReference type="PANTHER" id="PTHR46847:SF2">
    <property type="entry name" value="ABC TRANSPORTER SUGAR-BINDING PROTEIN"/>
    <property type="match status" value="1"/>
</dbReference>
<feature type="domain" description="Periplasmic binding protein" evidence="4">
    <location>
        <begin position="57"/>
        <end position="304"/>
    </location>
</feature>
<dbReference type="EMBL" id="ATBP01000385">
    <property type="protein sequence ID" value="ETR70691.1"/>
    <property type="molecule type" value="Genomic_DNA"/>
</dbReference>
<dbReference type="GO" id="GO:0030246">
    <property type="term" value="F:carbohydrate binding"/>
    <property type="evidence" value="ECO:0007669"/>
    <property type="project" value="UniProtKB-ARBA"/>
</dbReference>
<dbReference type="GO" id="GO:0030313">
    <property type="term" value="C:cell envelope"/>
    <property type="evidence" value="ECO:0007669"/>
    <property type="project" value="UniProtKB-SubCell"/>
</dbReference>
<reference evidence="6" key="1">
    <citation type="submission" date="2012-11" db="EMBL/GenBank/DDBJ databases">
        <authorList>
            <person name="Lucero-Rivera Y.E."/>
            <person name="Tovar-Ramirez D."/>
        </authorList>
    </citation>
    <scope>NUCLEOTIDE SEQUENCE [LARGE SCALE GENOMIC DNA]</scope>
    <source>
        <strain evidence="6">Araruama</strain>
    </source>
</reference>
<accession>A0A1V1P779</accession>
<evidence type="ECO:0000259" key="4">
    <source>
        <dbReference type="Pfam" id="PF13407"/>
    </source>
</evidence>
<dbReference type="Proteomes" id="UP000189670">
    <property type="component" value="Unassembled WGS sequence"/>
</dbReference>
<sequence length="389" mass="44297">MKKLYSWHREGRTMIKICLYLITICVVFSFSTSRAATEKLLVTFINPGVSDVNDPTGGFWLSVSSFMKAAAEDLNIELEIIYSERNHILMQQQAKDVVERKNPPNYLIVVNEKLRARQMVIDSNNAGVKVFVMLNIFDGEQQIQMGPPRYKYKNWIGTLIPDNHFAGYEIARLVIDHALDTGVKSADGLLHLIGISGDPVTQASIERVNGLKQAVSEYPNVNLKQVFVGYWRKDISKKKVMRALKRYPNTRAIWAANDPMAIGAVEAVFDNRKKPGKDIFIGGLNWDIPGLKKIKKGEMVTSIGGHFMTGGWVLVLLHDYHHGKDFAEEGLQLKQQIFGALHRQNIDSFLKYFGGRNWSIIDYTRFSKVLNPNITRYNFNLEEVLKQFK</sequence>
<dbReference type="SUPFAM" id="SSF53822">
    <property type="entry name" value="Periplasmic binding protein-like I"/>
    <property type="match status" value="1"/>
</dbReference>
<comment type="caution">
    <text evidence="5">The sequence shown here is derived from an EMBL/GenBank/DDBJ whole genome shotgun (WGS) entry which is preliminary data.</text>
</comment>
<dbReference type="PANTHER" id="PTHR46847">
    <property type="entry name" value="D-ALLOSE-BINDING PERIPLASMIC PROTEIN-RELATED"/>
    <property type="match status" value="1"/>
</dbReference>
<dbReference type="InterPro" id="IPR025997">
    <property type="entry name" value="SBP_2_dom"/>
</dbReference>
<name>A0A1V1P779_9BACT</name>
<dbReference type="AlphaFoldDB" id="A0A1V1P779"/>
<dbReference type="Gene3D" id="3.40.50.2300">
    <property type="match status" value="2"/>
</dbReference>